<dbReference type="Proteomes" id="UP000515847">
    <property type="component" value="Chromosome"/>
</dbReference>
<evidence type="ECO:0000256" key="2">
    <source>
        <dbReference type="ARBA" id="ARBA00012438"/>
    </source>
</evidence>
<evidence type="ECO:0000313" key="6">
    <source>
        <dbReference type="EMBL" id="QNB47578.1"/>
    </source>
</evidence>
<evidence type="ECO:0000313" key="7">
    <source>
        <dbReference type="Proteomes" id="UP000515847"/>
    </source>
</evidence>
<dbReference type="Pfam" id="PF02518">
    <property type="entry name" value="HATPase_c"/>
    <property type="match status" value="1"/>
</dbReference>
<feature type="domain" description="Histidine kinase" evidence="5">
    <location>
        <begin position="1"/>
        <end position="106"/>
    </location>
</feature>
<dbReference type="KEGG" id="tfr:BR63_15635"/>
<dbReference type="PROSITE" id="PS50109">
    <property type="entry name" value="HIS_KIN"/>
    <property type="match status" value="1"/>
</dbReference>
<dbReference type="InterPro" id="IPR004358">
    <property type="entry name" value="Sig_transdc_His_kin-like_C"/>
</dbReference>
<dbReference type="RefSeq" id="WP_034421896.1">
    <property type="nucleotide sequence ID" value="NZ_CP045798.1"/>
</dbReference>
<keyword evidence="6" id="KW-0547">Nucleotide-binding</keyword>
<dbReference type="EC" id="2.7.13.3" evidence="2"/>
<evidence type="ECO:0000256" key="3">
    <source>
        <dbReference type="ARBA" id="ARBA00022777"/>
    </source>
</evidence>
<accession>A0A7G6E674</accession>
<keyword evidence="4" id="KW-0902">Two-component regulatory system</keyword>
<dbReference type="InterPro" id="IPR003594">
    <property type="entry name" value="HATPase_dom"/>
</dbReference>
<keyword evidence="3" id="KW-0808">Transferase</keyword>
<keyword evidence="6" id="KW-0067">ATP-binding</keyword>
<dbReference type="InterPro" id="IPR036890">
    <property type="entry name" value="HATPase_C_sf"/>
</dbReference>
<keyword evidence="7" id="KW-1185">Reference proteome</keyword>
<sequence length="181" mass="20001">MRELSLHILDIVQNSLAAQAGTIKILVKEEREKDLLFIEIADDGCGMSEDQVKKALDPFYTTRTTRKVGLGLSLLQANCQACGGDVEIVSSPGQGTVVKALFKHSHIDRPPLGDMVSTLVALITGAPQVRFVYCHSVDGKEYCFDTAQVKEILEDVPINSPEVITWLKDYLREKERVLASQ</sequence>
<evidence type="ECO:0000256" key="1">
    <source>
        <dbReference type="ARBA" id="ARBA00000085"/>
    </source>
</evidence>
<dbReference type="OrthoDB" id="9797586at2"/>
<dbReference type="InterPro" id="IPR005467">
    <property type="entry name" value="His_kinase_dom"/>
</dbReference>
<dbReference type="EMBL" id="CP045798">
    <property type="protein sequence ID" value="QNB47578.1"/>
    <property type="molecule type" value="Genomic_DNA"/>
</dbReference>
<dbReference type="SUPFAM" id="SSF55874">
    <property type="entry name" value="ATPase domain of HSP90 chaperone/DNA topoisomerase II/histidine kinase"/>
    <property type="match status" value="1"/>
</dbReference>
<comment type="catalytic activity">
    <reaction evidence="1">
        <text>ATP + protein L-histidine = ADP + protein N-phospho-L-histidine.</text>
        <dbReference type="EC" id="2.7.13.3"/>
    </reaction>
</comment>
<dbReference type="Gene3D" id="3.30.565.10">
    <property type="entry name" value="Histidine kinase-like ATPase, C-terminal domain"/>
    <property type="match status" value="1"/>
</dbReference>
<organism evidence="6 7">
    <name type="scientific">Thermanaerosceptrum fracticalcis</name>
    <dbReference type="NCBI Taxonomy" id="1712410"/>
    <lineage>
        <taxon>Bacteria</taxon>
        <taxon>Bacillati</taxon>
        <taxon>Bacillota</taxon>
        <taxon>Clostridia</taxon>
        <taxon>Eubacteriales</taxon>
        <taxon>Peptococcaceae</taxon>
        <taxon>Thermanaerosceptrum</taxon>
    </lineage>
</organism>
<dbReference type="PANTHER" id="PTHR43065">
    <property type="entry name" value="SENSOR HISTIDINE KINASE"/>
    <property type="match status" value="1"/>
</dbReference>
<dbReference type="CDD" id="cd00075">
    <property type="entry name" value="HATPase"/>
    <property type="match status" value="1"/>
</dbReference>
<dbReference type="GO" id="GO:0004673">
    <property type="term" value="F:protein histidine kinase activity"/>
    <property type="evidence" value="ECO:0007669"/>
    <property type="project" value="UniProtKB-EC"/>
</dbReference>
<reference evidence="6 7" key="1">
    <citation type="journal article" date="2019" name="Front. Microbiol.">
        <title>Thermoanaerosceptrum fracticalcis gen. nov. sp. nov., a Novel Fumarate-Fermenting Microorganism From a Deep Fractured Carbonate Aquifer of the US Great Basin.</title>
        <authorList>
            <person name="Hamilton-Brehm S.D."/>
            <person name="Stewart L.E."/>
            <person name="Zavarin M."/>
            <person name="Caldwell M."/>
            <person name="Lawson P.A."/>
            <person name="Onstott T.C."/>
            <person name="Grzymski J."/>
            <person name="Neveux I."/>
            <person name="Lollar B.S."/>
            <person name="Russell C.E."/>
            <person name="Moser D.P."/>
        </authorList>
    </citation>
    <scope>NUCLEOTIDE SEQUENCE [LARGE SCALE GENOMIC DNA]</scope>
    <source>
        <strain evidence="6 7">DRI-13</strain>
    </source>
</reference>
<dbReference type="PRINTS" id="PR00344">
    <property type="entry name" value="BCTRLSENSOR"/>
</dbReference>
<dbReference type="GO" id="GO:0000160">
    <property type="term" value="P:phosphorelay signal transduction system"/>
    <property type="evidence" value="ECO:0007669"/>
    <property type="project" value="UniProtKB-KW"/>
</dbReference>
<dbReference type="AlphaFoldDB" id="A0A7G6E674"/>
<gene>
    <name evidence="6" type="ORF">BR63_15635</name>
</gene>
<name>A0A7G6E674_THEFR</name>
<proteinExistence type="predicted"/>
<dbReference type="GO" id="GO:0005524">
    <property type="term" value="F:ATP binding"/>
    <property type="evidence" value="ECO:0007669"/>
    <property type="project" value="UniProtKB-KW"/>
</dbReference>
<protein>
    <recommendedName>
        <fullName evidence="2">histidine kinase</fullName>
        <ecNumber evidence="2">2.7.13.3</ecNumber>
    </recommendedName>
</protein>
<dbReference type="SMART" id="SM00387">
    <property type="entry name" value="HATPase_c"/>
    <property type="match status" value="1"/>
</dbReference>
<evidence type="ECO:0000256" key="4">
    <source>
        <dbReference type="ARBA" id="ARBA00023012"/>
    </source>
</evidence>
<keyword evidence="3" id="KW-0418">Kinase</keyword>
<evidence type="ECO:0000259" key="5">
    <source>
        <dbReference type="PROSITE" id="PS50109"/>
    </source>
</evidence>